<sequence length="607" mass="67461">MILVLLSLAAALGVVNAVTVSQTASRITFSDSELSFDLPLTSNGYIQNIVHRNTSILGPLSGLSAQVYTDWPSNAFDNNTAAGSLVQRSWFLRDGEAGLHSFVRLNYYNSSNSLGGLGEVRTMFRPNPNDAPWTHLITNSGQYATFPSAKALANEIEVQNVAWYIGNTPNDPYVLGESDYWTKYSFADNQTNKARGLFGQGTNENLGAWWVINQKVRNPYERPINYRAQRIQQDTFFGGPSHFDLMVDGIIYNKISTSHGGAASPNVTTGLDRTFGPQFLYFNHGKNATLLELLADAEQYADPTWNADFYDEIATYVVGYVPSDARGSFVGKVAWNGVDLQDSAEEDIHAYQYWVEDVIDGSFTIGRVKAGTYRLTVYANGIFGDFVKDNLVVNAKETTHFSGVWKAESAGTEVWRIGTPDRTAGEFKNGWEKDLTRLNQPARRRGRRRIYYRTWSYKEHGGYRTNIHRASKCAWDFPTQFPNGVNFTIGESDVAEDWAWQINFDLASQPSSSANATFTILLAGAATSSGNTGLVQGAFPYVLISNNQSEPFVWTITPEESESCGVRSAISCYLLSNQFVFSGAWLNAGHHKSIYIQYDALRLEISN</sequence>
<dbReference type="Gene3D" id="2.60.40.1120">
    <property type="entry name" value="Carboxypeptidase-like, regulatory domain"/>
    <property type="match status" value="1"/>
</dbReference>
<evidence type="ECO:0000259" key="12">
    <source>
        <dbReference type="Pfam" id="PF14686"/>
    </source>
</evidence>
<accession>A0AAD7N4U9</accession>
<proteinExistence type="inferred from homology"/>
<name>A0AAD7N4U9_9AGAR</name>
<dbReference type="EMBL" id="JARJLG010000102">
    <property type="protein sequence ID" value="KAJ7745590.1"/>
    <property type="molecule type" value="Genomic_DNA"/>
</dbReference>
<dbReference type="InterPro" id="IPR011013">
    <property type="entry name" value="Gal_mutarotase_sf_dom"/>
</dbReference>
<evidence type="ECO:0000259" key="11">
    <source>
        <dbReference type="Pfam" id="PF14683"/>
    </source>
</evidence>
<keyword evidence="5" id="KW-0964">Secreted</keyword>
<dbReference type="SUPFAM" id="SSF49452">
    <property type="entry name" value="Starch-binding domain-like"/>
    <property type="match status" value="1"/>
</dbReference>
<gene>
    <name evidence="13" type="ORF">DFH07DRAFT_904936</name>
</gene>
<comment type="subcellular location">
    <subcellularLocation>
        <location evidence="2">Secreted</location>
    </subcellularLocation>
</comment>
<dbReference type="Pfam" id="PF14686">
    <property type="entry name" value="fn3_3"/>
    <property type="match status" value="1"/>
</dbReference>
<evidence type="ECO:0000256" key="8">
    <source>
        <dbReference type="ARBA" id="ARBA00023277"/>
    </source>
</evidence>
<dbReference type="EC" id="4.2.2.23" evidence="4"/>
<feature type="domain" description="Rhamnogalacturonan lyase" evidence="12">
    <location>
        <begin position="326"/>
        <end position="400"/>
    </location>
</feature>
<protein>
    <recommendedName>
        <fullName evidence="4">rhamnogalacturonan endolyase</fullName>
        <ecNumber evidence="4">4.2.2.23</ecNumber>
    </recommendedName>
</protein>
<evidence type="ECO:0000256" key="4">
    <source>
        <dbReference type="ARBA" id="ARBA00012437"/>
    </source>
</evidence>
<keyword evidence="14" id="KW-1185">Reference proteome</keyword>
<dbReference type="GO" id="GO:0030246">
    <property type="term" value="F:carbohydrate binding"/>
    <property type="evidence" value="ECO:0007669"/>
    <property type="project" value="InterPro"/>
</dbReference>
<evidence type="ECO:0000256" key="3">
    <source>
        <dbReference type="ARBA" id="ARBA00010418"/>
    </source>
</evidence>
<dbReference type="GO" id="GO:0000272">
    <property type="term" value="P:polysaccharide catabolic process"/>
    <property type="evidence" value="ECO:0007669"/>
    <property type="project" value="UniProtKB-KW"/>
</dbReference>
<evidence type="ECO:0000256" key="9">
    <source>
        <dbReference type="ARBA" id="ARBA00023326"/>
    </source>
</evidence>
<evidence type="ECO:0000256" key="1">
    <source>
        <dbReference type="ARBA" id="ARBA00001324"/>
    </source>
</evidence>
<keyword evidence="9" id="KW-0624">Polysaccharide degradation</keyword>
<dbReference type="InterPro" id="IPR029411">
    <property type="entry name" value="RG-lyase_III"/>
</dbReference>
<evidence type="ECO:0000256" key="10">
    <source>
        <dbReference type="SAM" id="SignalP"/>
    </source>
</evidence>
<comment type="caution">
    <text evidence="13">The sequence shown here is derived from an EMBL/GenBank/DDBJ whole genome shotgun (WGS) entry which is preliminary data.</text>
</comment>
<dbReference type="Pfam" id="PF14683">
    <property type="entry name" value="CBM-like"/>
    <property type="match status" value="1"/>
</dbReference>
<evidence type="ECO:0000313" key="14">
    <source>
        <dbReference type="Proteomes" id="UP001215280"/>
    </source>
</evidence>
<organism evidence="13 14">
    <name type="scientific">Mycena maculata</name>
    <dbReference type="NCBI Taxonomy" id="230809"/>
    <lineage>
        <taxon>Eukaryota</taxon>
        <taxon>Fungi</taxon>
        <taxon>Dikarya</taxon>
        <taxon>Basidiomycota</taxon>
        <taxon>Agaricomycotina</taxon>
        <taxon>Agaricomycetes</taxon>
        <taxon>Agaricomycetidae</taxon>
        <taxon>Agaricales</taxon>
        <taxon>Marasmiineae</taxon>
        <taxon>Mycenaceae</taxon>
        <taxon>Mycena</taxon>
    </lineage>
</organism>
<evidence type="ECO:0000256" key="2">
    <source>
        <dbReference type="ARBA" id="ARBA00004613"/>
    </source>
</evidence>
<reference evidence="13" key="1">
    <citation type="submission" date="2023-03" db="EMBL/GenBank/DDBJ databases">
        <title>Massive genome expansion in bonnet fungi (Mycena s.s.) driven by repeated elements and novel gene families across ecological guilds.</title>
        <authorList>
            <consortium name="Lawrence Berkeley National Laboratory"/>
            <person name="Harder C.B."/>
            <person name="Miyauchi S."/>
            <person name="Viragh M."/>
            <person name="Kuo A."/>
            <person name="Thoen E."/>
            <person name="Andreopoulos B."/>
            <person name="Lu D."/>
            <person name="Skrede I."/>
            <person name="Drula E."/>
            <person name="Henrissat B."/>
            <person name="Morin E."/>
            <person name="Kohler A."/>
            <person name="Barry K."/>
            <person name="LaButti K."/>
            <person name="Morin E."/>
            <person name="Salamov A."/>
            <person name="Lipzen A."/>
            <person name="Mereny Z."/>
            <person name="Hegedus B."/>
            <person name="Baldrian P."/>
            <person name="Stursova M."/>
            <person name="Weitz H."/>
            <person name="Taylor A."/>
            <person name="Grigoriev I.V."/>
            <person name="Nagy L.G."/>
            <person name="Martin F."/>
            <person name="Kauserud H."/>
        </authorList>
    </citation>
    <scope>NUCLEOTIDE SEQUENCE</scope>
    <source>
        <strain evidence="13">CBHHK188m</strain>
    </source>
</reference>
<dbReference type="GO" id="GO:0005576">
    <property type="term" value="C:extracellular region"/>
    <property type="evidence" value="ECO:0007669"/>
    <property type="project" value="UniProtKB-SubCell"/>
</dbReference>
<dbReference type="Proteomes" id="UP001215280">
    <property type="component" value="Unassembled WGS sequence"/>
</dbReference>
<feature type="domain" description="Rhamnogalacturonan lyase" evidence="11">
    <location>
        <begin position="414"/>
        <end position="597"/>
    </location>
</feature>
<dbReference type="AlphaFoldDB" id="A0AAD7N4U9"/>
<dbReference type="InterPro" id="IPR008979">
    <property type="entry name" value="Galactose-bd-like_sf"/>
</dbReference>
<comment type="catalytic activity">
    <reaction evidence="1">
        <text>Endotype eliminative cleavage of L-alpha-rhamnopyranosyl-(1-&gt;4)-alpha-D-galactopyranosyluronic acid bonds of rhamnogalacturonan I domains in ramified hairy regions of pectin leaving L-rhamnopyranose at the reducing end and 4-deoxy-4,5-unsaturated D-galactopyranosyluronic acid at the non-reducing end.</text>
        <dbReference type="EC" id="4.2.2.23"/>
    </reaction>
</comment>
<dbReference type="InterPro" id="IPR051850">
    <property type="entry name" value="Polysacch_Lyase_4"/>
</dbReference>
<evidence type="ECO:0000256" key="7">
    <source>
        <dbReference type="ARBA" id="ARBA00023239"/>
    </source>
</evidence>
<evidence type="ECO:0000256" key="5">
    <source>
        <dbReference type="ARBA" id="ARBA00022525"/>
    </source>
</evidence>
<dbReference type="GO" id="GO:0102210">
    <property type="term" value="F:rhamnogalacturonan endolyase activity"/>
    <property type="evidence" value="ECO:0007669"/>
    <property type="project" value="UniProtKB-EC"/>
</dbReference>
<dbReference type="SUPFAM" id="SSF74650">
    <property type="entry name" value="Galactose mutarotase-like"/>
    <property type="match status" value="1"/>
</dbReference>
<dbReference type="SUPFAM" id="SSF49785">
    <property type="entry name" value="Galactose-binding domain-like"/>
    <property type="match status" value="1"/>
</dbReference>
<keyword evidence="6 10" id="KW-0732">Signal</keyword>
<dbReference type="CDD" id="cd10316">
    <property type="entry name" value="RGL4_M"/>
    <property type="match status" value="1"/>
</dbReference>
<comment type="similarity">
    <text evidence="3">Belongs to the polysaccharide lyase 4 family.</text>
</comment>
<feature type="chain" id="PRO_5042211134" description="rhamnogalacturonan endolyase" evidence="10">
    <location>
        <begin position="18"/>
        <end position="607"/>
    </location>
</feature>
<dbReference type="PANTHER" id="PTHR32018:SF9">
    <property type="entry name" value="RHAMNOGALACTURONATE LYASE B"/>
    <property type="match status" value="1"/>
</dbReference>
<dbReference type="PANTHER" id="PTHR32018">
    <property type="entry name" value="RHAMNOGALACTURONATE LYASE FAMILY PROTEIN"/>
    <property type="match status" value="1"/>
</dbReference>
<feature type="signal peptide" evidence="10">
    <location>
        <begin position="1"/>
        <end position="17"/>
    </location>
</feature>
<dbReference type="InterPro" id="IPR029413">
    <property type="entry name" value="RG-lyase_II"/>
</dbReference>
<dbReference type="InterPro" id="IPR013784">
    <property type="entry name" value="Carb-bd-like_fold"/>
</dbReference>
<evidence type="ECO:0000313" key="13">
    <source>
        <dbReference type="EMBL" id="KAJ7745590.1"/>
    </source>
</evidence>
<keyword evidence="8" id="KW-0119">Carbohydrate metabolism</keyword>
<evidence type="ECO:0000256" key="6">
    <source>
        <dbReference type="ARBA" id="ARBA00022729"/>
    </source>
</evidence>
<keyword evidence="7" id="KW-0456">Lyase</keyword>